<dbReference type="OrthoDB" id="4850726at2759"/>
<name>A0A135TPS2_9PEZI</name>
<dbReference type="EMBL" id="JFFI01001917">
    <property type="protein sequence ID" value="KXH50097.1"/>
    <property type="molecule type" value="Genomic_DNA"/>
</dbReference>
<protein>
    <submittedName>
        <fullName evidence="1">Uncharacterized protein</fullName>
    </submittedName>
</protein>
<evidence type="ECO:0000313" key="1">
    <source>
        <dbReference type="EMBL" id="KXH50097.1"/>
    </source>
</evidence>
<sequence length="108" mass="11991">MRMDDLDGELYSADGGIGQLRDSEELFSFAGDIVSCRGVILDEIDECIKDPGEIPSGHIFQPPDPDAFYKFQEWTAAIPKIYENRENNPYDDPLQAAIAMFNGDVTSA</sequence>
<dbReference type="AlphaFoldDB" id="A0A135TPS2"/>
<evidence type="ECO:0000313" key="2">
    <source>
        <dbReference type="Proteomes" id="UP000070121"/>
    </source>
</evidence>
<keyword evidence="2" id="KW-1185">Reference proteome</keyword>
<comment type="caution">
    <text evidence="1">The sequence shown here is derived from an EMBL/GenBank/DDBJ whole genome shotgun (WGS) entry which is preliminary data.</text>
</comment>
<organism evidence="1 2">
    <name type="scientific">Colletotrichum salicis</name>
    <dbReference type="NCBI Taxonomy" id="1209931"/>
    <lineage>
        <taxon>Eukaryota</taxon>
        <taxon>Fungi</taxon>
        <taxon>Dikarya</taxon>
        <taxon>Ascomycota</taxon>
        <taxon>Pezizomycotina</taxon>
        <taxon>Sordariomycetes</taxon>
        <taxon>Hypocreomycetidae</taxon>
        <taxon>Glomerellales</taxon>
        <taxon>Glomerellaceae</taxon>
        <taxon>Colletotrichum</taxon>
        <taxon>Colletotrichum acutatum species complex</taxon>
    </lineage>
</organism>
<dbReference type="Proteomes" id="UP000070121">
    <property type="component" value="Unassembled WGS sequence"/>
</dbReference>
<accession>A0A135TPS2</accession>
<dbReference type="STRING" id="1209931.A0A135TPS2"/>
<gene>
    <name evidence="1" type="ORF">CSAL01_08961</name>
</gene>
<reference evidence="1 2" key="1">
    <citation type="submission" date="2014-02" db="EMBL/GenBank/DDBJ databases">
        <title>The genome sequence of Colletotrichum salicis CBS 607.94.</title>
        <authorList>
            <person name="Baroncelli R."/>
            <person name="Thon M.R."/>
        </authorList>
    </citation>
    <scope>NUCLEOTIDE SEQUENCE [LARGE SCALE GENOMIC DNA]</scope>
    <source>
        <strain evidence="1 2">CBS 607.94</strain>
    </source>
</reference>
<proteinExistence type="predicted"/>